<dbReference type="InterPro" id="IPR036291">
    <property type="entry name" value="NAD(P)-bd_dom_sf"/>
</dbReference>
<reference evidence="3 4" key="1">
    <citation type="journal article" date="2019" name="Int. J. Syst. Evol. Microbiol.">
        <title>The Global Catalogue of Microorganisms (GCM) 10K type strain sequencing project: providing services to taxonomists for standard genome sequencing and annotation.</title>
        <authorList>
            <consortium name="The Broad Institute Genomics Platform"/>
            <consortium name="The Broad Institute Genome Sequencing Center for Infectious Disease"/>
            <person name="Wu L."/>
            <person name="Ma J."/>
        </authorList>
    </citation>
    <scope>NUCLEOTIDE SEQUENCE [LARGE SCALE GENOMIC DNA]</scope>
    <source>
        <strain evidence="3 4">JCM 12696</strain>
    </source>
</reference>
<dbReference type="Pfam" id="PF01370">
    <property type="entry name" value="Epimerase"/>
    <property type="match status" value="1"/>
</dbReference>
<keyword evidence="1" id="KW-0812">Transmembrane</keyword>
<keyword evidence="1" id="KW-0472">Membrane</keyword>
<evidence type="ECO:0000313" key="3">
    <source>
        <dbReference type="EMBL" id="GAA1154911.1"/>
    </source>
</evidence>
<dbReference type="Gene3D" id="3.40.50.720">
    <property type="entry name" value="NAD(P)-binding Rossmann-like Domain"/>
    <property type="match status" value="1"/>
</dbReference>
<feature type="transmembrane region" description="Helical" evidence="1">
    <location>
        <begin position="6"/>
        <end position="24"/>
    </location>
</feature>
<dbReference type="Proteomes" id="UP001501371">
    <property type="component" value="Unassembled WGS sequence"/>
</dbReference>
<evidence type="ECO:0000313" key="4">
    <source>
        <dbReference type="Proteomes" id="UP001501371"/>
    </source>
</evidence>
<dbReference type="PANTHER" id="PTHR48079">
    <property type="entry name" value="PROTEIN YEEZ"/>
    <property type="match status" value="1"/>
</dbReference>
<dbReference type="InterPro" id="IPR001509">
    <property type="entry name" value="Epimerase_deHydtase"/>
</dbReference>
<name>A0ABN1ULU1_9ACTN</name>
<dbReference type="CDD" id="cd08946">
    <property type="entry name" value="SDR_e"/>
    <property type="match status" value="1"/>
</dbReference>
<gene>
    <name evidence="3" type="ORF">GCM10009654_08070</name>
</gene>
<proteinExistence type="predicted"/>
<keyword evidence="4" id="KW-1185">Reference proteome</keyword>
<dbReference type="InterPro" id="IPR051783">
    <property type="entry name" value="NAD(P)-dependent_oxidoreduct"/>
</dbReference>
<dbReference type="RefSeq" id="WP_344270177.1">
    <property type="nucleotide sequence ID" value="NZ_BAAAKV010000005.1"/>
</dbReference>
<dbReference type="SUPFAM" id="SSF51735">
    <property type="entry name" value="NAD(P)-binding Rossmann-fold domains"/>
    <property type="match status" value="1"/>
</dbReference>
<evidence type="ECO:0000259" key="2">
    <source>
        <dbReference type="Pfam" id="PF01370"/>
    </source>
</evidence>
<organism evidence="3 4">
    <name type="scientific">Streptomyces hebeiensis</name>
    <dbReference type="NCBI Taxonomy" id="229486"/>
    <lineage>
        <taxon>Bacteria</taxon>
        <taxon>Bacillati</taxon>
        <taxon>Actinomycetota</taxon>
        <taxon>Actinomycetes</taxon>
        <taxon>Kitasatosporales</taxon>
        <taxon>Streptomycetaceae</taxon>
        <taxon>Streptomyces</taxon>
    </lineage>
</organism>
<dbReference type="EMBL" id="BAAAKV010000005">
    <property type="protein sequence ID" value="GAA1154911.1"/>
    <property type="molecule type" value="Genomic_DNA"/>
</dbReference>
<comment type="caution">
    <text evidence="3">The sequence shown here is derived from an EMBL/GenBank/DDBJ whole genome shotgun (WGS) entry which is preliminary data.</text>
</comment>
<feature type="domain" description="NAD-dependent epimerase/dehydratase" evidence="2">
    <location>
        <begin position="10"/>
        <end position="250"/>
    </location>
</feature>
<dbReference type="PANTHER" id="PTHR48079:SF6">
    <property type="entry name" value="NAD(P)-BINDING DOMAIN-CONTAINING PROTEIN-RELATED"/>
    <property type="match status" value="1"/>
</dbReference>
<evidence type="ECO:0000256" key="1">
    <source>
        <dbReference type="SAM" id="Phobius"/>
    </source>
</evidence>
<accession>A0ABN1ULU1</accession>
<protein>
    <recommendedName>
        <fullName evidence="2">NAD-dependent epimerase/dehydratase domain-containing protein</fullName>
    </recommendedName>
</protein>
<sequence length="334" mass="35356">MTDSPALPLVVVLGASGLLGTAVTRELASRRLRLRLVGRRPVRVPERHRAEVEIRRVDLTTPGAVAEAVEGADAVLHLVAHVVGPATWRVSSDDALAERVNLGLVHEVIDALSAQRRAGPPVVIFTGSMSQTGKFTSERITESTPDQPLTTYDRHKMEAELALKAATAEGVVRGATLRLATLFGQGRAASALDKGLVAVMMRRAFAGRPLTMWHDGGIARDLVCIDDTARAVVAALDHADRLAGRHWLVGTGRATTIGELFAGIARAVSEATGRPPVPVTSVAPPDQAGPTDFLDFVIDPSAFQEAAGWSPRIRWEDAVTATAAELAATAPVQP</sequence>
<keyword evidence="1" id="KW-1133">Transmembrane helix</keyword>